<dbReference type="OrthoDB" id="527295at2"/>
<dbReference type="EMBL" id="LMTZ01000024">
    <property type="protein sequence ID" value="KST69398.1"/>
    <property type="molecule type" value="Genomic_DNA"/>
</dbReference>
<evidence type="ECO:0000256" key="2">
    <source>
        <dbReference type="ARBA" id="ARBA00023082"/>
    </source>
</evidence>
<dbReference type="Gene3D" id="1.20.140.160">
    <property type="match status" value="1"/>
</dbReference>
<evidence type="ECO:0000256" key="3">
    <source>
        <dbReference type="ARBA" id="ARBA00023125"/>
    </source>
</evidence>
<dbReference type="SUPFAM" id="SSF88659">
    <property type="entry name" value="Sigma3 and sigma4 domains of RNA polymerase sigma factors"/>
    <property type="match status" value="1"/>
</dbReference>
<evidence type="ECO:0000313" key="7">
    <source>
        <dbReference type="Proteomes" id="UP000053372"/>
    </source>
</evidence>
<comment type="caution">
    <text evidence="6">The sequence shown here is derived from an EMBL/GenBank/DDBJ whole genome shotgun (WGS) entry which is preliminary data.</text>
</comment>
<sequence>MQRRQDKVEMFSTFIKFDLDRFSGWIADPKLRRSMRNCLEVSPSQNSDSFWAIYWYQAWHTQSSSLAISHLSAYLQEACYWSARKFILNFSSHSSLADYFQIAIAHLGKVLKGFNPQYSSHLKSYAGLSFERIIKDQLRLRRETDICSDWGLLHKISRKRLVKSLQNMGFNTQNVESYVLAWECFQELYSTDNTNIRQHRKPDTKYWEAITSAYNSERLSRLNFSSPAVDSQTIEKWLLSSAQAVRNFLYPQVVSADAPLKDDGNGNLLDMLPVDEQSSLLAQIIEQEKANNFKNQQTQLNQVLNQAIAELDNESQQLLQLYYVKQLTQTKIAAQLEIKQYQVSRRFSRVKKSLLLALTQWSEKILHISPKPDVVAAINNSLEEWLKFHYENNNTREN</sequence>
<keyword evidence="3" id="KW-0238">DNA-binding</keyword>
<protein>
    <submittedName>
        <fullName evidence="6">Group 3/4 sigma-70 RNA polymerase sigma factor</fullName>
    </submittedName>
</protein>
<evidence type="ECO:0000256" key="1">
    <source>
        <dbReference type="ARBA" id="ARBA00023015"/>
    </source>
</evidence>
<dbReference type="Proteomes" id="UP000053372">
    <property type="component" value="Unassembled WGS sequence"/>
</dbReference>
<dbReference type="AlphaFoldDB" id="A0A0V7ZYQ7"/>
<gene>
    <name evidence="6" type="ORF">BC008_35330</name>
</gene>
<dbReference type="GO" id="GO:0016987">
    <property type="term" value="F:sigma factor activity"/>
    <property type="evidence" value="ECO:0007669"/>
    <property type="project" value="UniProtKB-KW"/>
</dbReference>
<dbReference type="PANTHER" id="PTHR30385:SF7">
    <property type="entry name" value="RNA POLYMERASE SIGMA FACTOR FLIA"/>
    <property type="match status" value="1"/>
</dbReference>
<keyword evidence="7" id="KW-1185">Reference proteome</keyword>
<dbReference type="InterPro" id="IPR013324">
    <property type="entry name" value="RNA_pol_sigma_r3/r4-like"/>
</dbReference>
<name>A0A0V7ZYQ7_9CYAN</name>
<dbReference type="RefSeq" id="WP_027844871.1">
    <property type="nucleotide sequence ID" value="NZ_LMTZ01000024.1"/>
</dbReference>
<accession>A0A0V7ZYQ7</accession>
<evidence type="ECO:0000256" key="5">
    <source>
        <dbReference type="SAM" id="Coils"/>
    </source>
</evidence>
<dbReference type="InterPro" id="IPR014284">
    <property type="entry name" value="RNA_pol_sigma-70_dom"/>
</dbReference>
<dbReference type="GO" id="GO:0006352">
    <property type="term" value="P:DNA-templated transcription initiation"/>
    <property type="evidence" value="ECO:0007669"/>
    <property type="project" value="InterPro"/>
</dbReference>
<dbReference type="GO" id="GO:0003677">
    <property type="term" value="F:DNA binding"/>
    <property type="evidence" value="ECO:0007669"/>
    <property type="project" value="UniProtKB-KW"/>
</dbReference>
<keyword evidence="5" id="KW-0175">Coiled coil</keyword>
<dbReference type="InterPro" id="IPR013325">
    <property type="entry name" value="RNA_pol_sigma_r2"/>
</dbReference>
<organism evidence="6 7">
    <name type="scientific">Mastigocoleus testarum BC008</name>
    <dbReference type="NCBI Taxonomy" id="371196"/>
    <lineage>
        <taxon>Bacteria</taxon>
        <taxon>Bacillati</taxon>
        <taxon>Cyanobacteriota</taxon>
        <taxon>Cyanophyceae</taxon>
        <taxon>Nostocales</taxon>
        <taxon>Hapalosiphonaceae</taxon>
        <taxon>Mastigocoleus</taxon>
    </lineage>
</organism>
<evidence type="ECO:0000313" key="6">
    <source>
        <dbReference type="EMBL" id="KST69398.1"/>
    </source>
</evidence>
<dbReference type="SUPFAM" id="SSF88946">
    <property type="entry name" value="Sigma2 domain of RNA polymerase sigma factors"/>
    <property type="match status" value="1"/>
</dbReference>
<keyword evidence="1" id="KW-0805">Transcription regulation</keyword>
<keyword evidence="2" id="KW-0731">Sigma factor</keyword>
<keyword evidence="4" id="KW-0804">Transcription</keyword>
<dbReference type="PANTHER" id="PTHR30385">
    <property type="entry name" value="SIGMA FACTOR F FLAGELLAR"/>
    <property type="match status" value="1"/>
</dbReference>
<reference evidence="6 7" key="1">
    <citation type="journal article" date="2015" name="Genome Announc.">
        <title>Draft Genome of the Euendolithic (true boring) Cyanobacterium Mastigocoleus testarum strain BC008.</title>
        <authorList>
            <person name="Guida B.S."/>
            <person name="Garcia-Pichel F."/>
        </authorList>
    </citation>
    <scope>NUCLEOTIDE SEQUENCE [LARGE SCALE GENOMIC DNA]</scope>
    <source>
        <strain evidence="6 7">BC008</strain>
    </source>
</reference>
<feature type="coiled-coil region" evidence="5">
    <location>
        <begin position="290"/>
        <end position="321"/>
    </location>
</feature>
<evidence type="ECO:0000256" key="4">
    <source>
        <dbReference type="ARBA" id="ARBA00023163"/>
    </source>
</evidence>
<proteinExistence type="predicted"/>
<dbReference type="NCBIfam" id="TIGR02937">
    <property type="entry name" value="sigma70-ECF"/>
    <property type="match status" value="1"/>
</dbReference>